<reference evidence="2" key="2">
    <citation type="journal article" date="2024" name="Plant">
        <title>Genomic evolution and insights into agronomic trait innovations of Sesamum species.</title>
        <authorList>
            <person name="Miao H."/>
            <person name="Wang L."/>
            <person name="Qu L."/>
            <person name="Liu H."/>
            <person name="Sun Y."/>
            <person name="Le M."/>
            <person name="Wang Q."/>
            <person name="Wei S."/>
            <person name="Zheng Y."/>
            <person name="Lin W."/>
            <person name="Duan Y."/>
            <person name="Cao H."/>
            <person name="Xiong S."/>
            <person name="Wang X."/>
            <person name="Wei L."/>
            <person name="Li C."/>
            <person name="Ma Q."/>
            <person name="Ju M."/>
            <person name="Zhao R."/>
            <person name="Li G."/>
            <person name="Mu C."/>
            <person name="Tian Q."/>
            <person name="Mei H."/>
            <person name="Zhang T."/>
            <person name="Gao T."/>
            <person name="Zhang H."/>
        </authorList>
    </citation>
    <scope>NUCLEOTIDE SEQUENCE</scope>
    <source>
        <strain evidence="2">G01</strain>
    </source>
</reference>
<organism evidence="2">
    <name type="scientific">Sesamum angustifolium</name>
    <dbReference type="NCBI Taxonomy" id="2727405"/>
    <lineage>
        <taxon>Eukaryota</taxon>
        <taxon>Viridiplantae</taxon>
        <taxon>Streptophyta</taxon>
        <taxon>Embryophyta</taxon>
        <taxon>Tracheophyta</taxon>
        <taxon>Spermatophyta</taxon>
        <taxon>Magnoliopsida</taxon>
        <taxon>eudicotyledons</taxon>
        <taxon>Gunneridae</taxon>
        <taxon>Pentapetalae</taxon>
        <taxon>asterids</taxon>
        <taxon>lamiids</taxon>
        <taxon>Lamiales</taxon>
        <taxon>Pedaliaceae</taxon>
        <taxon>Sesamum</taxon>
    </lineage>
</organism>
<evidence type="ECO:0000256" key="1">
    <source>
        <dbReference type="SAM" id="MobiDB-lite"/>
    </source>
</evidence>
<evidence type="ECO:0000313" key="2">
    <source>
        <dbReference type="EMBL" id="KAL0380042.1"/>
    </source>
</evidence>
<feature type="compositionally biased region" description="Basic and acidic residues" evidence="1">
    <location>
        <begin position="1"/>
        <end position="17"/>
    </location>
</feature>
<gene>
    <name evidence="2" type="ORF">Sangu_0068500</name>
</gene>
<sequence length="64" mass="6904">MLDRKRINDALDKHLEKSSPSTSRNKGSAVAVPSTSTTAGKHIDPRDNRSSSTLAASKNKLSMH</sequence>
<name>A0AAW2RIP5_9LAMI</name>
<proteinExistence type="predicted"/>
<dbReference type="EMBL" id="JACGWK010000001">
    <property type="protein sequence ID" value="KAL0380042.1"/>
    <property type="molecule type" value="Genomic_DNA"/>
</dbReference>
<accession>A0AAW2RIP5</accession>
<protein>
    <recommendedName>
        <fullName evidence="3">Casein kinase II subunit beta</fullName>
    </recommendedName>
</protein>
<dbReference type="AlphaFoldDB" id="A0AAW2RIP5"/>
<feature type="compositionally biased region" description="Polar residues" evidence="1">
    <location>
        <begin position="50"/>
        <end position="64"/>
    </location>
</feature>
<feature type="region of interest" description="Disordered" evidence="1">
    <location>
        <begin position="1"/>
        <end position="64"/>
    </location>
</feature>
<evidence type="ECO:0008006" key="3">
    <source>
        <dbReference type="Google" id="ProtNLM"/>
    </source>
</evidence>
<comment type="caution">
    <text evidence="2">The sequence shown here is derived from an EMBL/GenBank/DDBJ whole genome shotgun (WGS) entry which is preliminary data.</text>
</comment>
<reference evidence="2" key="1">
    <citation type="submission" date="2020-06" db="EMBL/GenBank/DDBJ databases">
        <authorList>
            <person name="Li T."/>
            <person name="Hu X."/>
            <person name="Zhang T."/>
            <person name="Song X."/>
            <person name="Zhang H."/>
            <person name="Dai N."/>
            <person name="Sheng W."/>
            <person name="Hou X."/>
            <person name="Wei L."/>
        </authorList>
    </citation>
    <scope>NUCLEOTIDE SEQUENCE</scope>
    <source>
        <strain evidence="2">G01</strain>
        <tissue evidence="2">Leaf</tissue>
    </source>
</reference>